<reference evidence="2" key="1">
    <citation type="journal article" date="2019" name="Int. J. Syst. Evol. Microbiol.">
        <title>The Global Catalogue of Microorganisms (GCM) 10K type strain sequencing project: providing services to taxonomists for standard genome sequencing and annotation.</title>
        <authorList>
            <consortium name="The Broad Institute Genomics Platform"/>
            <consortium name="The Broad Institute Genome Sequencing Center for Infectious Disease"/>
            <person name="Wu L."/>
            <person name="Ma J."/>
        </authorList>
    </citation>
    <scope>NUCLEOTIDE SEQUENCE [LARGE SCALE GENOMIC DNA]</scope>
    <source>
        <strain evidence="2">JCM 30346</strain>
    </source>
</reference>
<keyword evidence="2" id="KW-1185">Reference proteome</keyword>
<dbReference type="EMBL" id="JBHSRF010000023">
    <property type="protein sequence ID" value="MFC6082968.1"/>
    <property type="molecule type" value="Genomic_DNA"/>
</dbReference>
<proteinExistence type="predicted"/>
<evidence type="ECO:0000313" key="2">
    <source>
        <dbReference type="Proteomes" id="UP001596137"/>
    </source>
</evidence>
<accession>A0ABW1NJC3</accession>
<dbReference type="RefSeq" id="WP_380754099.1">
    <property type="nucleotide sequence ID" value="NZ_JBHSRF010000023.1"/>
</dbReference>
<evidence type="ECO:0008006" key="3">
    <source>
        <dbReference type="Google" id="ProtNLM"/>
    </source>
</evidence>
<organism evidence="1 2">
    <name type="scientific">Sphaerisporangium aureirubrum</name>
    <dbReference type="NCBI Taxonomy" id="1544736"/>
    <lineage>
        <taxon>Bacteria</taxon>
        <taxon>Bacillati</taxon>
        <taxon>Actinomycetota</taxon>
        <taxon>Actinomycetes</taxon>
        <taxon>Streptosporangiales</taxon>
        <taxon>Streptosporangiaceae</taxon>
        <taxon>Sphaerisporangium</taxon>
    </lineage>
</organism>
<sequence>MTPQEEFDAFLGRVTGDPGVLGVVLSGSRAREGVATAHSDYDVTLVTADGVPSAEARRDARLDVSVMPLAEFREHALPGSGTEWNRYAFTRARVLKDTAAGLVGGLVAAKGRLTPSEAAAVAPAALDAFLNGVYRCLKNARDGDATGARLDAAEALPHHLTYVFALHGRVRPYNKYLAWELDRHPLPRPEWSREHLLGLLSEALSPAAAPAVRRLLTELEPHARAAGHGSVLDSWGDDLRFMLGHGECAAPDGGGHPG</sequence>
<dbReference type="Proteomes" id="UP001596137">
    <property type="component" value="Unassembled WGS sequence"/>
</dbReference>
<evidence type="ECO:0000313" key="1">
    <source>
        <dbReference type="EMBL" id="MFC6082968.1"/>
    </source>
</evidence>
<gene>
    <name evidence="1" type="ORF">ACFP1K_17485</name>
</gene>
<comment type="caution">
    <text evidence="1">The sequence shown here is derived from an EMBL/GenBank/DDBJ whole genome shotgun (WGS) entry which is preliminary data.</text>
</comment>
<protein>
    <recommendedName>
        <fullName evidence="3">Nucleotidyltransferase domain-containing protein</fullName>
    </recommendedName>
</protein>
<name>A0ABW1NJC3_9ACTN</name>